<reference evidence="2 3" key="1">
    <citation type="submission" date="2019-01" db="EMBL/GenBank/DDBJ databases">
        <title>Lacunisphaera sp. strain TWA-58.</title>
        <authorList>
            <person name="Chen W.-M."/>
        </authorList>
    </citation>
    <scope>NUCLEOTIDE SEQUENCE [LARGE SCALE GENOMIC DNA]</scope>
    <source>
        <strain evidence="2 3">TWA-58</strain>
    </source>
</reference>
<accession>A0A4Q1CCI6</accession>
<dbReference type="RefSeq" id="WP_129048027.1">
    <property type="nucleotide sequence ID" value="NZ_SDHX01000001.1"/>
</dbReference>
<evidence type="ECO:0000313" key="3">
    <source>
        <dbReference type="Proteomes" id="UP000290218"/>
    </source>
</evidence>
<protein>
    <submittedName>
        <fullName evidence="2">DUF3185 family protein</fullName>
    </submittedName>
</protein>
<keyword evidence="1" id="KW-0812">Transmembrane</keyword>
<keyword evidence="3" id="KW-1185">Reference proteome</keyword>
<feature type="transmembrane region" description="Helical" evidence="1">
    <location>
        <begin position="52"/>
        <end position="70"/>
    </location>
</feature>
<dbReference type="OrthoDB" id="200414at2"/>
<sequence length="73" mass="7868">MRKIIALLLLSAGLVVAVLGYRRSESVAGVSDAVGTKIANTWDGKVRQPDHVWYYAAASVLMLAGGVLWLRRG</sequence>
<evidence type="ECO:0000256" key="1">
    <source>
        <dbReference type="SAM" id="Phobius"/>
    </source>
</evidence>
<proteinExistence type="predicted"/>
<name>A0A4Q1CCI6_9BACT</name>
<comment type="caution">
    <text evidence="2">The sequence shown here is derived from an EMBL/GenBank/DDBJ whole genome shotgun (WGS) entry which is preliminary data.</text>
</comment>
<keyword evidence="1" id="KW-0472">Membrane</keyword>
<organism evidence="2 3">
    <name type="scientific">Oleiharenicola lentus</name>
    <dbReference type="NCBI Taxonomy" id="2508720"/>
    <lineage>
        <taxon>Bacteria</taxon>
        <taxon>Pseudomonadati</taxon>
        <taxon>Verrucomicrobiota</taxon>
        <taxon>Opitutia</taxon>
        <taxon>Opitutales</taxon>
        <taxon>Opitutaceae</taxon>
        <taxon>Oleiharenicola</taxon>
    </lineage>
</organism>
<evidence type="ECO:0000313" key="2">
    <source>
        <dbReference type="EMBL" id="RXK56661.1"/>
    </source>
</evidence>
<dbReference type="EMBL" id="SDHX01000001">
    <property type="protein sequence ID" value="RXK56661.1"/>
    <property type="molecule type" value="Genomic_DNA"/>
</dbReference>
<dbReference type="AlphaFoldDB" id="A0A4Q1CCI6"/>
<keyword evidence="1" id="KW-1133">Transmembrane helix</keyword>
<gene>
    <name evidence="2" type="ORF">ESB00_12560</name>
</gene>
<dbReference type="Proteomes" id="UP000290218">
    <property type="component" value="Unassembled WGS sequence"/>
</dbReference>